<dbReference type="STRING" id="1182545.A0A072PPG8"/>
<dbReference type="InterPro" id="IPR036462">
    <property type="entry name" value="Fumarylacetoacetase_N_sf"/>
</dbReference>
<feature type="binding site" evidence="12">
    <location>
        <position position="237"/>
    </location>
    <ligand>
        <name>Ca(2+)</name>
        <dbReference type="ChEBI" id="CHEBI:29108"/>
    </ligand>
</feature>
<dbReference type="InterPro" id="IPR036663">
    <property type="entry name" value="Fumarylacetoacetase_C_sf"/>
</dbReference>
<comment type="caution">
    <text evidence="16">The sequence shown here is derived from an EMBL/GenBank/DDBJ whole genome shotgun (WGS) entry which is preliminary data.</text>
</comment>
<keyword evidence="6 12" id="KW-0106">Calcium</keyword>
<dbReference type="HOGENOM" id="CLU_026207_2_0_1"/>
<dbReference type="PANTHER" id="PTHR43069">
    <property type="entry name" value="FUMARYLACETOACETASE"/>
    <property type="match status" value="1"/>
</dbReference>
<gene>
    <name evidence="16" type="ORF">A1O9_03326</name>
</gene>
<evidence type="ECO:0000256" key="7">
    <source>
        <dbReference type="ARBA" id="ARBA00022842"/>
    </source>
</evidence>
<feature type="binding site" evidence="11">
    <location>
        <position position="148"/>
    </location>
    <ligand>
        <name>substrate</name>
    </ligand>
</feature>
<comment type="similarity">
    <text evidence="2 13">Belongs to the FAH family.</text>
</comment>
<dbReference type="PANTHER" id="PTHR43069:SF2">
    <property type="entry name" value="FUMARYLACETOACETASE"/>
    <property type="match status" value="1"/>
</dbReference>
<keyword evidence="5 13" id="KW-0378">Hydrolase</keyword>
<keyword evidence="7 12" id="KW-0460">Magnesium</keyword>
<dbReference type="InterPro" id="IPR011234">
    <property type="entry name" value="Fumarylacetoacetase-like_C"/>
</dbReference>
<evidence type="ECO:0000256" key="12">
    <source>
        <dbReference type="PIRSR" id="PIRSR605959-3"/>
    </source>
</evidence>
<dbReference type="GO" id="GO:0006572">
    <property type="term" value="P:L-tyrosine catabolic process"/>
    <property type="evidence" value="ECO:0007669"/>
    <property type="project" value="UniProtKB-UniRule"/>
</dbReference>
<dbReference type="Gene3D" id="3.90.850.10">
    <property type="entry name" value="Fumarylacetoacetase-like, C-terminal domain"/>
    <property type="match status" value="1"/>
</dbReference>
<feature type="binding site" evidence="11">
    <location>
        <position position="351"/>
    </location>
    <ligand>
        <name>substrate</name>
    </ligand>
</feature>
<keyword evidence="8 13" id="KW-0828">Tyrosine catabolism</keyword>
<comment type="catalytic activity">
    <reaction evidence="13">
        <text>4-fumarylacetoacetate + H2O = acetoacetate + fumarate + H(+)</text>
        <dbReference type="Rhea" id="RHEA:10244"/>
        <dbReference type="ChEBI" id="CHEBI:13705"/>
        <dbReference type="ChEBI" id="CHEBI:15377"/>
        <dbReference type="ChEBI" id="CHEBI:15378"/>
        <dbReference type="ChEBI" id="CHEBI:18034"/>
        <dbReference type="ChEBI" id="CHEBI:29806"/>
        <dbReference type="EC" id="3.7.1.2"/>
    </reaction>
</comment>
<dbReference type="Pfam" id="PF01557">
    <property type="entry name" value="FAA_hydrolase"/>
    <property type="match status" value="1"/>
</dbReference>
<feature type="binding site" evidence="12">
    <location>
        <position position="132"/>
    </location>
    <ligand>
        <name>Ca(2+)</name>
        <dbReference type="ChEBI" id="CHEBI:29108"/>
    </ligand>
</feature>
<dbReference type="SUPFAM" id="SSF56529">
    <property type="entry name" value="FAH"/>
    <property type="match status" value="1"/>
</dbReference>
<evidence type="ECO:0000256" key="8">
    <source>
        <dbReference type="ARBA" id="ARBA00022878"/>
    </source>
</evidence>
<feature type="binding site" evidence="12">
    <location>
        <position position="257"/>
    </location>
    <ligand>
        <name>Mg(2+)</name>
        <dbReference type="ChEBI" id="CHEBI:18420"/>
    </ligand>
</feature>
<dbReference type="NCBIfam" id="TIGR01266">
    <property type="entry name" value="fum_ac_acetase"/>
    <property type="match status" value="1"/>
</dbReference>
<reference evidence="16 17" key="1">
    <citation type="submission" date="2013-03" db="EMBL/GenBank/DDBJ databases">
        <title>The Genome Sequence of Exophiala aquamarina CBS 119918.</title>
        <authorList>
            <consortium name="The Broad Institute Genomics Platform"/>
            <person name="Cuomo C."/>
            <person name="de Hoog S."/>
            <person name="Gorbushina A."/>
            <person name="Walker B."/>
            <person name="Young S.K."/>
            <person name="Zeng Q."/>
            <person name="Gargeya S."/>
            <person name="Fitzgerald M."/>
            <person name="Haas B."/>
            <person name="Abouelleil A."/>
            <person name="Allen A.W."/>
            <person name="Alvarado L."/>
            <person name="Arachchi H.M."/>
            <person name="Berlin A.M."/>
            <person name="Chapman S.B."/>
            <person name="Gainer-Dewar J."/>
            <person name="Goldberg J."/>
            <person name="Griggs A."/>
            <person name="Gujja S."/>
            <person name="Hansen M."/>
            <person name="Howarth C."/>
            <person name="Imamovic A."/>
            <person name="Ireland A."/>
            <person name="Larimer J."/>
            <person name="McCowan C."/>
            <person name="Murphy C."/>
            <person name="Pearson M."/>
            <person name="Poon T.W."/>
            <person name="Priest M."/>
            <person name="Roberts A."/>
            <person name="Saif S."/>
            <person name="Shea T."/>
            <person name="Sisk P."/>
            <person name="Sykes S."/>
            <person name="Wortman J."/>
            <person name="Nusbaum C."/>
            <person name="Birren B."/>
        </authorList>
    </citation>
    <scope>NUCLEOTIDE SEQUENCE [LARGE SCALE GENOMIC DNA]</scope>
    <source>
        <strain evidence="16 17">CBS 119918</strain>
    </source>
</reference>
<evidence type="ECO:0000256" key="1">
    <source>
        <dbReference type="ARBA" id="ARBA00004782"/>
    </source>
</evidence>
<evidence type="ECO:0000256" key="3">
    <source>
        <dbReference type="ARBA" id="ARBA00012094"/>
    </source>
</evidence>
<dbReference type="OrthoDB" id="9971669at2759"/>
<evidence type="ECO:0000256" key="5">
    <source>
        <dbReference type="ARBA" id="ARBA00022801"/>
    </source>
</evidence>
<evidence type="ECO:0000259" key="15">
    <source>
        <dbReference type="Pfam" id="PF09298"/>
    </source>
</evidence>
<dbReference type="AlphaFoldDB" id="A0A072PPG8"/>
<dbReference type="SUPFAM" id="SSF63433">
    <property type="entry name" value="Fumarylacetoacetate hydrolase, FAH, N-terminal domain"/>
    <property type="match status" value="1"/>
</dbReference>
<feature type="binding site" evidence="12">
    <location>
        <position position="237"/>
    </location>
    <ligand>
        <name>Mg(2+)</name>
        <dbReference type="ChEBI" id="CHEBI:18420"/>
    </ligand>
</feature>
<feature type="domain" description="Fumarylacetoacetase-like C-terminal" evidence="14">
    <location>
        <begin position="136"/>
        <end position="408"/>
    </location>
</feature>
<dbReference type="GO" id="GO:0046872">
    <property type="term" value="F:metal ion binding"/>
    <property type="evidence" value="ECO:0007669"/>
    <property type="project" value="UniProtKB-UniRule"/>
</dbReference>
<feature type="binding site" evidence="12">
    <location>
        <position position="203"/>
    </location>
    <ligand>
        <name>Ca(2+)</name>
        <dbReference type="ChEBI" id="CHEBI:29108"/>
    </ligand>
</feature>
<evidence type="ECO:0000313" key="16">
    <source>
        <dbReference type="EMBL" id="KEF61756.1"/>
    </source>
</evidence>
<dbReference type="InterPro" id="IPR005959">
    <property type="entry name" value="Fumarylacetoacetase"/>
</dbReference>
<proteinExistence type="inferred from homology"/>
<dbReference type="Proteomes" id="UP000027920">
    <property type="component" value="Unassembled WGS sequence"/>
</dbReference>
<sequence>MGSWIPIKADSDFSLQNLPYGVFSTAADTDRRIGVAVGDHVLDLKAFARNGAFASLEKDFDVTLLEDPTLNRYATLGRGVHRKVRAFLQEILAENTTLGNVLRDQSTLRSAAVIPIQLVNMHLPVSVGNYTDFFTTPHHAQNCTDIVRPGSKVPASFYNMPLGYSGRASSVIPSGTPVRRPRGQFVTSEQQPKFGPCEKLDFEVEFAAVIGKGNDLGQPIDIKDAEEHIFGCVLLNDWSARDIQMAESTPLGPFNGKNFSTSISPWIVTLDALEPFRTKSLRSNPLLPYLQDREDSVHDIAIDVHLQVDSEKYHLTRCNTKNTIFSFAQMLAHHTAGGCPMQPGDLIGTGTLSGGTQSELGCFLEASWNGTRQCTANTKGGAESKSINRVWLQDGDIVQYTAKAQGKDGLGRVGFGECSGQILPSPYI</sequence>
<name>A0A072PPG8_9EURO</name>
<feature type="domain" description="Fumarylacetoacetase N-terminal" evidence="15">
    <location>
        <begin position="16"/>
        <end position="124"/>
    </location>
</feature>
<dbReference type="GO" id="GO:0006559">
    <property type="term" value="P:L-phenylalanine catabolic process"/>
    <property type="evidence" value="ECO:0007669"/>
    <property type="project" value="UniProtKB-UniRule"/>
</dbReference>
<evidence type="ECO:0000256" key="10">
    <source>
        <dbReference type="PIRSR" id="PIRSR605959-1"/>
    </source>
</evidence>
<feature type="binding site" evidence="12">
    <location>
        <position position="261"/>
    </location>
    <ligand>
        <name>Mg(2+)</name>
        <dbReference type="ChEBI" id="CHEBI:18420"/>
    </ligand>
</feature>
<dbReference type="GO" id="GO:1902000">
    <property type="term" value="P:homogentisate catabolic process"/>
    <property type="evidence" value="ECO:0007669"/>
    <property type="project" value="TreeGrafter"/>
</dbReference>
<dbReference type="GeneID" id="25278262"/>
<evidence type="ECO:0000256" key="13">
    <source>
        <dbReference type="RuleBase" id="RU366008"/>
    </source>
</evidence>
<comment type="pathway">
    <text evidence="1 13">Amino-acid degradation; L-phenylalanine degradation; acetoacetate and fumarate from L-phenylalanine: step 6/6.</text>
</comment>
<feature type="binding site" evidence="12">
    <location>
        <position position="205"/>
    </location>
    <ligand>
        <name>Ca(2+)</name>
        <dbReference type="ChEBI" id="CHEBI:29108"/>
    </ligand>
</feature>
<feature type="binding site" evidence="11">
    <location>
        <position position="134"/>
    </location>
    <ligand>
        <name>substrate</name>
    </ligand>
</feature>
<keyword evidence="9 13" id="KW-0585">Phenylalanine catabolism</keyword>
<dbReference type="Pfam" id="PF09298">
    <property type="entry name" value="FAA_hydrolase_N"/>
    <property type="match status" value="1"/>
</dbReference>
<dbReference type="VEuPathDB" id="FungiDB:A1O9_03326"/>
<accession>A0A072PPG8</accession>
<organism evidence="16 17">
    <name type="scientific">Exophiala aquamarina CBS 119918</name>
    <dbReference type="NCBI Taxonomy" id="1182545"/>
    <lineage>
        <taxon>Eukaryota</taxon>
        <taxon>Fungi</taxon>
        <taxon>Dikarya</taxon>
        <taxon>Ascomycota</taxon>
        <taxon>Pezizomycotina</taxon>
        <taxon>Eurotiomycetes</taxon>
        <taxon>Chaetothyriomycetidae</taxon>
        <taxon>Chaetothyriales</taxon>
        <taxon>Herpotrichiellaceae</taxon>
        <taxon>Exophiala</taxon>
    </lineage>
</organism>
<keyword evidence="4 12" id="KW-0479">Metal-binding</keyword>
<feature type="active site" description="Proton acceptor" evidence="10">
    <location>
        <position position="139"/>
    </location>
</feature>
<evidence type="ECO:0000256" key="11">
    <source>
        <dbReference type="PIRSR" id="PIRSR605959-2"/>
    </source>
</evidence>
<keyword evidence="17" id="KW-1185">Reference proteome</keyword>
<dbReference type="UniPathway" id="UPA00139">
    <property type="reaction ID" value="UER00341"/>
</dbReference>
<feature type="binding site" evidence="11">
    <location>
        <position position="244"/>
    </location>
    <ligand>
        <name>substrate</name>
    </ligand>
</feature>
<evidence type="ECO:0000313" key="17">
    <source>
        <dbReference type="Proteomes" id="UP000027920"/>
    </source>
</evidence>
<evidence type="ECO:0000256" key="4">
    <source>
        <dbReference type="ARBA" id="ARBA00022723"/>
    </source>
</evidence>
<protein>
    <recommendedName>
        <fullName evidence="3 13">Fumarylacetoacetase</fullName>
        <ecNumber evidence="3 13">3.7.1.2</ecNumber>
    </recommendedName>
    <alternativeName>
        <fullName evidence="13">Fumarylacetoacetate hydrolase</fullName>
    </alternativeName>
</protein>
<dbReference type="InterPro" id="IPR015377">
    <property type="entry name" value="Fumarylacetoacetase_N"/>
</dbReference>
<evidence type="ECO:0000256" key="6">
    <source>
        <dbReference type="ARBA" id="ARBA00022837"/>
    </source>
</evidence>
<dbReference type="EMBL" id="AMGV01000002">
    <property type="protein sequence ID" value="KEF61756.1"/>
    <property type="molecule type" value="Genomic_DNA"/>
</dbReference>
<evidence type="ECO:0000256" key="9">
    <source>
        <dbReference type="ARBA" id="ARBA00023232"/>
    </source>
</evidence>
<dbReference type="EC" id="3.7.1.2" evidence="3 13"/>
<dbReference type="Gene3D" id="2.30.30.230">
    <property type="entry name" value="Fumarylacetoacetase, N-terminal domain"/>
    <property type="match status" value="1"/>
</dbReference>
<evidence type="ECO:0000256" key="2">
    <source>
        <dbReference type="ARBA" id="ARBA00010211"/>
    </source>
</evidence>
<comment type="cofactor">
    <cofactor evidence="13">
        <name>Mg(2+)</name>
        <dbReference type="ChEBI" id="CHEBI:18420"/>
    </cofactor>
    <cofactor evidence="13">
        <name>Ca(2+)</name>
        <dbReference type="ChEBI" id="CHEBI:29108"/>
    </cofactor>
</comment>
<dbReference type="GO" id="GO:0004334">
    <property type="term" value="F:fumarylacetoacetase activity"/>
    <property type="evidence" value="ECO:0007669"/>
    <property type="project" value="UniProtKB-UniRule"/>
</dbReference>
<evidence type="ECO:0000259" key="14">
    <source>
        <dbReference type="Pfam" id="PF01557"/>
    </source>
</evidence>
<dbReference type="RefSeq" id="XP_013264346.1">
    <property type="nucleotide sequence ID" value="XM_013408892.1"/>
</dbReference>